<dbReference type="PANTHER" id="PTHR46583:SF1">
    <property type="entry name" value="REGULATOR OF G-PROTEIN SIGNALING 22"/>
    <property type="match status" value="1"/>
</dbReference>
<organism evidence="1 2">
    <name type="scientific">Danio rerio</name>
    <name type="common">Zebrafish</name>
    <name type="synonym">Brachydanio rerio</name>
    <dbReference type="NCBI Taxonomy" id="7955"/>
    <lineage>
        <taxon>Eukaryota</taxon>
        <taxon>Metazoa</taxon>
        <taxon>Chordata</taxon>
        <taxon>Craniata</taxon>
        <taxon>Vertebrata</taxon>
        <taxon>Euteleostomi</taxon>
        <taxon>Actinopterygii</taxon>
        <taxon>Neopterygii</taxon>
        <taxon>Teleostei</taxon>
        <taxon>Ostariophysi</taxon>
        <taxon>Cypriniformes</taxon>
        <taxon>Danionidae</taxon>
        <taxon>Danioninae</taxon>
        <taxon>Danio</taxon>
    </lineage>
</organism>
<dbReference type="InterPro" id="IPR016137">
    <property type="entry name" value="RGS"/>
</dbReference>
<dbReference type="CTD" id="26166"/>
<reference evidence="2" key="1">
    <citation type="submission" date="2025-08" db="UniProtKB">
        <authorList>
            <consortium name="RefSeq"/>
        </authorList>
    </citation>
    <scope>IDENTIFICATION</scope>
    <source>
        <strain evidence="2">Tuebingen</strain>
        <tissue evidence="2">Fibroblasts and whole tissue</tissue>
    </source>
</reference>
<protein>
    <submittedName>
        <fullName evidence="2">Regulator of G-protein signaling 22</fullName>
    </submittedName>
</protein>
<dbReference type="InterPro" id="IPR044926">
    <property type="entry name" value="RGS_subdomain_2"/>
</dbReference>
<dbReference type="InterPro" id="IPR042651">
    <property type="entry name" value="Rgs22"/>
</dbReference>
<dbReference type="InterPro" id="IPR036305">
    <property type="entry name" value="RGS_sf"/>
</dbReference>
<accession>A0A8M9PJQ5</accession>
<dbReference type="GO" id="GO:0009966">
    <property type="term" value="P:regulation of signal transduction"/>
    <property type="evidence" value="ECO:0007669"/>
    <property type="project" value="InterPro"/>
</dbReference>
<dbReference type="RefSeq" id="XP_021322461.2">
    <property type="nucleotide sequence ID" value="XM_021466786.3"/>
</dbReference>
<dbReference type="AlphaFoldDB" id="A0A8M9PJQ5"/>
<name>A0A8M9PJQ5_DANRE</name>
<dbReference type="OrthoDB" id="10013157at2759"/>
<sequence length="877" mass="101841">MVTRSDARGKFLSGSPRLLTELLGMSRLIPDLTLPEITSENFEQSLSQPLFCEFFNEFLQQPVFVLPLRYDDQSSGFELLSDAAVRLSCRIRAAVQQMRSRSCAEPLRDNRYSITRLDRQQTLRWLHTHRLAFFLHSDCYFEFRLASCLSQLTCSPSPHRQQCDEVCSSTGQRNSSSAETPTLHTEDALQTDRRSFLDFKRSLLGGPGESLLELWMNIERLKTLSSTHHKSRYVLWMRAQYVWSSSDAVLDEQLLLRLGLKSAACWQEDRLPDVQPRLTELLLLYWGQRFHLFPSGQWRVCESVLSSSVSETCTHTVCTCRDTKAELERSEIHTLLEVLQTESRSGFFFTHFCQNSGQQLWENAVYFCSELLQYRQLFCQSRFDPYRAQRTAQLLFVSYLSSGAQMNVCVTEESRRCVLTRLSPAFEDLFDPAEEHALNILLEAWGELTHTLTDPLHTVALWQEVRYAEPELFQMLQTLYTHTQSRQQQERRPVHTPAEGSRGQDLWAKVPLEFRRFRLDSLLQNHTELQHFLSFLEERSASVVLQCWLDGEQLKRSDGALLEERNRNFRDKYLNSSFLFGADSPASEEQQRRLLQVCAAGVVSPSALSDLQALLHSRLEAQWLPLFLSSAEFRRRQQHQVTEVCEQQPVVHQRRKRREAQVCVGGMSVSQQQQAVCVRRALQDPVTRLQFQQFLSSVDALLENDLLFWLEVQRYKELCHSRCDEQALQRKVSIIISRFFRSSVPPALQIHVPPDAALLVTSMQKTLGPYIFRETQMCVFEELLKHWPEFCALRSSVCADALLRVLDQKQSDRRRSRQTDEQSDSRSQEEEEEEEEAGDEEQNSGKEDHRAAFKICWSFWRQMKELEMQKSQTTSSS</sequence>
<dbReference type="GO" id="GO:0005634">
    <property type="term" value="C:nucleus"/>
    <property type="evidence" value="ECO:0000318"/>
    <property type="project" value="GO_Central"/>
</dbReference>
<dbReference type="GO" id="GO:0005737">
    <property type="term" value="C:cytoplasm"/>
    <property type="evidence" value="ECO:0000318"/>
    <property type="project" value="GO_Central"/>
</dbReference>
<dbReference type="Pfam" id="PF00615">
    <property type="entry name" value="RGS"/>
    <property type="match status" value="2"/>
</dbReference>
<dbReference type="Gene3D" id="1.10.167.10">
    <property type="entry name" value="Regulator of G-protein Signalling 4, domain 2"/>
    <property type="match status" value="3"/>
</dbReference>
<dbReference type="Proteomes" id="UP000000437">
    <property type="component" value="Chromosome 16"/>
</dbReference>
<gene>
    <name evidence="2" type="primary">rgs22</name>
</gene>
<evidence type="ECO:0000313" key="2">
    <source>
        <dbReference type="RefSeq" id="XP_021322461.2"/>
    </source>
</evidence>
<dbReference type="SUPFAM" id="SSF48097">
    <property type="entry name" value="Regulator of G-protein signaling, RGS"/>
    <property type="match status" value="3"/>
</dbReference>
<dbReference type="PANTHER" id="PTHR46583">
    <property type="entry name" value="REGULATOR OF G-PROTEIN SIGNALING 22"/>
    <property type="match status" value="1"/>
</dbReference>
<dbReference type="PROSITE" id="PS50132">
    <property type="entry name" value="RGS"/>
    <property type="match status" value="2"/>
</dbReference>
<evidence type="ECO:0000313" key="1">
    <source>
        <dbReference type="Proteomes" id="UP000000437"/>
    </source>
</evidence>
<dbReference type="KEGG" id="dre:101884083"/>
<proteinExistence type="predicted"/>
<dbReference type="SMART" id="SM00315">
    <property type="entry name" value="RGS"/>
    <property type="match status" value="1"/>
</dbReference>
<dbReference type="GO" id="GO:0001965">
    <property type="term" value="F:G-protein alpha-subunit binding"/>
    <property type="evidence" value="ECO:0000318"/>
    <property type="project" value="GO_Central"/>
</dbReference>
<keyword evidence="1" id="KW-1185">Reference proteome</keyword>